<evidence type="ECO:0000313" key="3">
    <source>
        <dbReference type="Proteomes" id="UP000237968"/>
    </source>
</evidence>
<keyword evidence="3" id="KW-1185">Reference proteome</keyword>
<dbReference type="AlphaFoldDB" id="A0A2S9YJ93"/>
<feature type="region of interest" description="Disordered" evidence="1">
    <location>
        <begin position="23"/>
        <end position="98"/>
    </location>
</feature>
<protein>
    <submittedName>
        <fullName evidence="2">Uncharacterized protein</fullName>
    </submittedName>
</protein>
<dbReference type="RefSeq" id="WP_181197216.1">
    <property type="nucleotide sequence ID" value="NZ_PVNK01000018.1"/>
</dbReference>
<feature type="compositionally biased region" description="Acidic residues" evidence="1">
    <location>
        <begin position="71"/>
        <end position="90"/>
    </location>
</feature>
<sequence>MANLKDIVATLAILSAGTLTLTGCKKEGGETTNPDEVTADDAAGEGEGEGEGEASCSGEAEGEASCSGEDAAAEGDAEGDAEGEAADAEGEASCSGAA</sequence>
<dbReference type="Proteomes" id="UP000237968">
    <property type="component" value="Unassembled WGS sequence"/>
</dbReference>
<comment type="caution">
    <text evidence="2">The sequence shown here is derived from an EMBL/GenBank/DDBJ whole genome shotgun (WGS) entry which is preliminary data.</text>
</comment>
<gene>
    <name evidence="2" type="ORF">ENSA5_04190</name>
</gene>
<evidence type="ECO:0000256" key="1">
    <source>
        <dbReference type="SAM" id="MobiDB-lite"/>
    </source>
</evidence>
<name>A0A2S9YJ93_9BACT</name>
<dbReference type="PROSITE" id="PS51257">
    <property type="entry name" value="PROKAR_LIPOPROTEIN"/>
    <property type="match status" value="1"/>
</dbReference>
<feature type="compositionally biased region" description="Acidic residues" evidence="1">
    <location>
        <begin position="37"/>
        <end position="52"/>
    </location>
</feature>
<dbReference type="EMBL" id="PVNK01000018">
    <property type="protein sequence ID" value="PRQ05175.1"/>
    <property type="molecule type" value="Genomic_DNA"/>
</dbReference>
<reference evidence="2 3" key="1">
    <citation type="submission" date="2018-03" db="EMBL/GenBank/DDBJ databases">
        <title>Draft Genome Sequences of the Obligatory Marine Myxobacteria Enhygromyxa salina SWB005.</title>
        <authorList>
            <person name="Poehlein A."/>
            <person name="Moghaddam J.A."/>
            <person name="Harms H."/>
            <person name="Alanjari M."/>
            <person name="Koenig G.M."/>
            <person name="Daniel R."/>
            <person name="Schaeberle T.F."/>
        </authorList>
    </citation>
    <scope>NUCLEOTIDE SEQUENCE [LARGE SCALE GENOMIC DNA]</scope>
    <source>
        <strain evidence="2 3">SWB005</strain>
    </source>
</reference>
<feature type="compositionally biased region" description="Low complexity" evidence="1">
    <location>
        <begin position="53"/>
        <end position="70"/>
    </location>
</feature>
<evidence type="ECO:0000313" key="2">
    <source>
        <dbReference type="EMBL" id="PRQ05175.1"/>
    </source>
</evidence>
<accession>A0A2S9YJ93</accession>
<organism evidence="2 3">
    <name type="scientific">Enhygromyxa salina</name>
    <dbReference type="NCBI Taxonomy" id="215803"/>
    <lineage>
        <taxon>Bacteria</taxon>
        <taxon>Pseudomonadati</taxon>
        <taxon>Myxococcota</taxon>
        <taxon>Polyangia</taxon>
        <taxon>Nannocystales</taxon>
        <taxon>Nannocystaceae</taxon>
        <taxon>Enhygromyxa</taxon>
    </lineage>
</organism>
<proteinExistence type="predicted"/>